<evidence type="ECO:0000256" key="1">
    <source>
        <dbReference type="SAM" id="SignalP"/>
    </source>
</evidence>
<reference evidence="4" key="2">
    <citation type="submission" date="2020-09" db="EMBL/GenBank/DDBJ databases">
        <authorList>
            <person name="Sun Q."/>
            <person name="Zhou Y."/>
        </authorList>
    </citation>
    <scope>NUCLEOTIDE SEQUENCE</scope>
    <source>
        <strain evidence="4">CGMCC 1.12751</strain>
    </source>
</reference>
<feature type="chain" id="PRO_5037725169" description="DUF3857 domain-containing protein" evidence="1">
    <location>
        <begin position="19"/>
        <end position="671"/>
    </location>
</feature>
<dbReference type="Proteomes" id="UP000625976">
    <property type="component" value="Unassembled WGS sequence"/>
</dbReference>
<keyword evidence="5" id="KW-1185">Reference proteome</keyword>
<keyword evidence="1" id="KW-0732">Signal</keyword>
<gene>
    <name evidence="4" type="ORF">GCM10010976_00710</name>
</gene>
<evidence type="ECO:0000313" key="5">
    <source>
        <dbReference type="Proteomes" id="UP000625976"/>
    </source>
</evidence>
<dbReference type="EMBL" id="BMFQ01000001">
    <property type="protein sequence ID" value="GGG32769.1"/>
    <property type="molecule type" value="Genomic_DNA"/>
</dbReference>
<feature type="signal peptide" evidence="1">
    <location>
        <begin position="1"/>
        <end position="18"/>
    </location>
</feature>
<dbReference type="InterPro" id="IPR024544">
    <property type="entry name" value="DUF3858"/>
</dbReference>
<dbReference type="Gene3D" id="2.60.120.1130">
    <property type="match status" value="1"/>
</dbReference>
<reference evidence="4" key="1">
    <citation type="journal article" date="2014" name="Int. J. Syst. Evol. Microbiol.">
        <title>Complete genome sequence of Corynebacterium casei LMG S-19264T (=DSM 44701T), isolated from a smear-ripened cheese.</title>
        <authorList>
            <consortium name="US DOE Joint Genome Institute (JGI-PGF)"/>
            <person name="Walter F."/>
            <person name="Albersmeier A."/>
            <person name="Kalinowski J."/>
            <person name="Ruckert C."/>
        </authorList>
    </citation>
    <scope>NUCLEOTIDE SEQUENCE</scope>
    <source>
        <strain evidence="4">CGMCC 1.12751</strain>
    </source>
</reference>
<dbReference type="Gene3D" id="3.10.620.30">
    <property type="match status" value="1"/>
</dbReference>
<feature type="domain" description="DUF3858" evidence="3">
    <location>
        <begin position="574"/>
        <end position="666"/>
    </location>
</feature>
<proteinExistence type="predicted"/>
<dbReference type="RefSeq" id="WP_188460740.1">
    <property type="nucleotide sequence ID" value="NZ_BMFQ01000001.1"/>
</dbReference>
<feature type="domain" description="Transglutaminase-like" evidence="2">
    <location>
        <begin position="320"/>
        <end position="391"/>
    </location>
</feature>
<protein>
    <recommendedName>
        <fullName evidence="6">DUF3857 domain-containing protein</fullName>
    </recommendedName>
</protein>
<dbReference type="AlphaFoldDB" id="A0A917LJR0"/>
<evidence type="ECO:0000259" key="2">
    <source>
        <dbReference type="Pfam" id="PF01841"/>
    </source>
</evidence>
<dbReference type="Pfam" id="PF01841">
    <property type="entry name" value="Transglut_core"/>
    <property type="match status" value="1"/>
</dbReference>
<evidence type="ECO:0000313" key="4">
    <source>
        <dbReference type="EMBL" id="GGG32769.1"/>
    </source>
</evidence>
<organism evidence="4 5">
    <name type="scientific">Bizionia arctica</name>
    <dbReference type="NCBI Taxonomy" id="1495645"/>
    <lineage>
        <taxon>Bacteria</taxon>
        <taxon>Pseudomonadati</taxon>
        <taxon>Bacteroidota</taxon>
        <taxon>Flavobacteriia</taxon>
        <taxon>Flavobacteriales</taxon>
        <taxon>Flavobacteriaceae</taxon>
        <taxon>Bizionia</taxon>
    </lineage>
</organism>
<name>A0A917LJR0_9FLAO</name>
<evidence type="ECO:0000259" key="3">
    <source>
        <dbReference type="Pfam" id="PF12970"/>
    </source>
</evidence>
<dbReference type="Pfam" id="PF12970">
    <property type="entry name" value="DUF3858"/>
    <property type="match status" value="1"/>
</dbReference>
<dbReference type="InterPro" id="IPR002931">
    <property type="entry name" value="Transglutaminase-like"/>
</dbReference>
<evidence type="ECO:0008006" key="6">
    <source>
        <dbReference type="Google" id="ProtNLM"/>
    </source>
</evidence>
<comment type="caution">
    <text evidence="4">The sequence shown here is derived from an EMBL/GenBank/DDBJ whole genome shotgun (WGS) entry which is preliminary data.</text>
</comment>
<sequence length="671" mass="76917">MKFVFLLTCLFTVQTAFAQDFKFGKVSKAELLETENVLERNTNAAILYRNQNIKFVYIEDLGFIQENHVFERIKIYNKKGFEFATKKIRLYTGEGYSEDLLRNLKAYTYTLEKNKIVETKLEKTDIFEEKISRDWKTVHFKMPNVKENAILEIRYVIQSELLSINDIPFQKEIPINKLDVKVSTPEFYNYTTIVNPKAIYTPKIVQSSEPAKNTIMRKKHHNARSGNLTSTIQDSVVNYSYNILNSNLENIPSLSNEDYVDNINNYQAKLIMELKSIQLPDTPFKNVSTTWGEVTKTIYESSYFRDQLIESDYFKNDLSQATAGITDPVEQINSVFDFVKTKVKWNGLEGYNTDLGVKQAYQQGVGNVADINLILISMLREAGLDANPVLISTKNNGVPLFPSLSSFNYVICAVNSAQGILLLDASEPFTSVNVLPVKVLNWQGRIIQKDGSSDWINLLVKEVSKEIVSLNMTLNPDLSATGIVRSQFTDYSALTFRNRFKSASQEDLIKEVESKNVNLQVSNLDLEVKDKSIKPVLLTYQYQLDHAVEEIKGNYYFSPLLFLKLNETPFKLETRKYPLDLNFPTSRKYVVNIMLPEGFEVESLPANEKLQYNDTEGEFTYLIKENGSTLQLVITLDLNNSLILPADYKQFKQFFELVVKKQAETIVLKKV</sequence>
<accession>A0A917LJR0</accession>
<dbReference type="Gene3D" id="2.60.40.3140">
    <property type="match status" value="1"/>
</dbReference>